<evidence type="ECO:0000313" key="15">
    <source>
        <dbReference type="Proteomes" id="UP000654075"/>
    </source>
</evidence>
<name>A0A813DPA8_POLGL</name>
<evidence type="ECO:0000259" key="13">
    <source>
        <dbReference type="Pfam" id="PF01435"/>
    </source>
</evidence>
<comment type="similarity">
    <text evidence="1">Belongs to the V-ATPase G subunit family.</text>
</comment>
<keyword evidence="3 10" id="KW-0645">Protease</keyword>
<gene>
    <name evidence="14" type="ORF">PGLA1383_LOCUS6835</name>
</gene>
<evidence type="ECO:0000256" key="6">
    <source>
        <dbReference type="ARBA" id="ARBA00022801"/>
    </source>
</evidence>
<dbReference type="GO" id="GO:0046872">
    <property type="term" value="F:metal ion binding"/>
    <property type="evidence" value="ECO:0007669"/>
    <property type="project" value="UniProtKB-KW"/>
</dbReference>
<dbReference type="Gene3D" id="3.30.2010.10">
    <property type="entry name" value="Metalloproteases ('zincins'), catalytic domain"/>
    <property type="match status" value="1"/>
</dbReference>
<dbReference type="EMBL" id="CAJNNV010002892">
    <property type="protein sequence ID" value="CAE8588016.1"/>
    <property type="molecule type" value="Genomic_DNA"/>
</dbReference>
<sequence length="412" mass="45194">MSSTELIQQLLQAEKQAEEVVSAAKKSRLAKLRQAKEKAEEEIKEFRDKEEAKFQKEMGFKATTDPADALKESTKAEIAGVMKDFATHKARTIEYIVGRVMDVQVTLTSTQIQGPLDASFLRADAELRTLAEAVDRFLRDDPADKPAADAGGSQEAHGSTSAGKSTQQVQLPGLEANDFRHPLDRRQTRVLESIPAISGVVRQVVAQLEQSIYQDNISSSILVGEKQYPSVHVMLQRACDILDIPKEQRPEVYSRQNPQPNAYTLAVQGKRPFIVVHTSLLDLCCPAEVEAVIAHELGHIKCEHGTWLSAANVLLVGASALPLPARVLGPVLERLQEDLGAWQRAAELSCDRASLLVAQDPWVALSVLVKLSGGSSMNSPSSKQVLPKEQLQAFLEQAKHYDESKSQQGPLQ</sequence>
<keyword evidence="5" id="KW-0375">Hydrogen ion transport</keyword>
<evidence type="ECO:0000256" key="2">
    <source>
        <dbReference type="ARBA" id="ARBA00022448"/>
    </source>
</evidence>
<keyword evidence="8 10" id="KW-0482">Metalloprotease</keyword>
<evidence type="ECO:0000256" key="11">
    <source>
        <dbReference type="SAM" id="Coils"/>
    </source>
</evidence>
<organism evidence="14 15">
    <name type="scientific">Polarella glacialis</name>
    <name type="common">Dinoflagellate</name>
    <dbReference type="NCBI Taxonomy" id="89957"/>
    <lineage>
        <taxon>Eukaryota</taxon>
        <taxon>Sar</taxon>
        <taxon>Alveolata</taxon>
        <taxon>Dinophyceae</taxon>
        <taxon>Suessiales</taxon>
        <taxon>Suessiaceae</taxon>
        <taxon>Polarella</taxon>
    </lineage>
</organism>
<keyword evidence="15" id="KW-1185">Reference proteome</keyword>
<dbReference type="GO" id="GO:0046961">
    <property type="term" value="F:proton-transporting ATPase activity, rotational mechanism"/>
    <property type="evidence" value="ECO:0007669"/>
    <property type="project" value="InterPro"/>
</dbReference>
<reference evidence="14" key="1">
    <citation type="submission" date="2021-02" db="EMBL/GenBank/DDBJ databases">
        <authorList>
            <person name="Dougan E. K."/>
            <person name="Rhodes N."/>
            <person name="Thang M."/>
            <person name="Chan C."/>
        </authorList>
    </citation>
    <scope>NUCLEOTIDE SEQUENCE</scope>
</reference>
<dbReference type="GO" id="GO:0004222">
    <property type="term" value="F:metalloendopeptidase activity"/>
    <property type="evidence" value="ECO:0007669"/>
    <property type="project" value="InterPro"/>
</dbReference>
<dbReference type="Pfam" id="PF01435">
    <property type="entry name" value="Peptidase_M48"/>
    <property type="match status" value="1"/>
</dbReference>
<evidence type="ECO:0000256" key="4">
    <source>
        <dbReference type="ARBA" id="ARBA00022723"/>
    </source>
</evidence>
<dbReference type="OMA" id="CELMQFA"/>
<keyword evidence="2" id="KW-0813">Transport</keyword>
<dbReference type="InterPro" id="IPR001915">
    <property type="entry name" value="Peptidase_M48"/>
</dbReference>
<dbReference type="CDD" id="cd07325">
    <property type="entry name" value="M48_Ste24p_like"/>
    <property type="match status" value="1"/>
</dbReference>
<dbReference type="GO" id="GO:0016471">
    <property type="term" value="C:vacuolar proton-transporting V-type ATPase complex"/>
    <property type="evidence" value="ECO:0007669"/>
    <property type="project" value="InterPro"/>
</dbReference>
<evidence type="ECO:0000256" key="1">
    <source>
        <dbReference type="ARBA" id="ARBA00010066"/>
    </source>
</evidence>
<evidence type="ECO:0000256" key="12">
    <source>
        <dbReference type="SAM" id="MobiDB-lite"/>
    </source>
</evidence>
<keyword evidence="7 10" id="KW-0862">Zinc</keyword>
<evidence type="ECO:0000256" key="5">
    <source>
        <dbReference type="ARBA" id="ARBA00022781"/>
    </source>
</evidence>
<accession>A0A813DPA8</accession>
<dbReference type="Proteomes" id="UP000654075">
    <property type="component" value="Unassembled WGS sequence"/>
</dbReference>
<evidence type="ECO:0000256" key="3">
    <source>
        <dbReference type="ARBA" id="ARBA00022670"/>
    </source>
</evidence>
<feature type="region of interest" description="Disordered" evidence="12">
    <location>
        <begin position="141"/>
        <end position="167"/>
    </location>
</feature>
<feature type="compositionally biased region" description="Polar residues" evidence="12">
    <location>
        <begin position="156"/>
        <end position="167"/>
    </location>
</feature>
<keyword evidence="4" id="KW-0479">Metal-binding</keyword>
<dbReference type="PANTHER" id="PTHR10120">
    <property type="entry name" value="CAAX PRENYL PROTEASE 1"/>
    <property type="match status" value="1"/>
</dbReference>
<comment type="cofactor">
    <cofactor evidence="10">
        <name>Zn(2+)</name>
        <dbReference type="ChEBI" id="CHEBI:29105"/>
    </cofactor>
    <text evidence="10">Binds 1 zinc ion per subunit.</text>
</comment>
<evidence type="ECO:0000256" key="10">
    <source>
        <dbReference type="RuleBase" id="RU003983"/>
    </source>
</evidence>
<dbReference type="GO" id="GO:0006508">
    <property type="term" value="P:proteolysis"/>
    <property type="evidence" value="ECO:0007669"/>
    <property type="project" value="UniProtKB-KW"/>
</dbReference>
<evidence type="ECO:0000256" key="7">
    <source>
        <dbReference type="ARBA" id="ARBA00022833"/>
    </source>
</evidence>
<evidence type="ECO:0000256" key="8">
    <source>
        <dbReference type="ARBA" id="ARBA00023049"/>
    </source>
</evidence>
<dbReference type="Pfam" id="PF03179">
    <property type="entry name" value="V-ATPase_G"/>
    <property type="match status" value="1"/>
</dbReference>
<feature type="coiled-coil region" evidence="11">
    <location>
        <begin position="7"/>
        <end position="56"/>
    </location>
</feature>
<keyword evidence="6 10" id="KW-0378">Hydrolase</keyword>
<dbReference type="InterPro" id="IPR005124">
    <property type="entry name" value="V-ATPase_G"/>
</dbReference>
<keyword evidence="9" id="KW-0406">Ion transport</keyword>
<comment type="similarity">
    <text evidence="10">Belongs to the peptidase M48 family.</text>
</comment>
<protein>
    <recommendedName>
        <fullName evidence="13">Peptidase M48 domain-containing protein</fullName>
    </recommendedName>
</protein>
<dbReference type="OrthoDB" id="272500at2759"/>
<comment type="caution">
    <text evidence="14">The sequence shown here is derived from an EMBL/GenBank/DDBJ whole genome shotgun (WGS) entry which is preliminary data.</text>
</comment>
<feature type="domain" description="Peptidase M48" evidence="13">
    <location>
        <begin position="227"/>
        <end position="375"/>
    </location>
</feature>
<dbReference type="AlphaFoldDB" id="A0A813DPA8"/>
<feature type="non-terminal residue" evidence="14">
    <location>
        <position position="1"/>
    </location>
</feature>
<proteinExistence type="inferred from homology"/>
<evidence type="ECO:0000313" key="14">
    <source>
        <dbReference type="EMBL" id="CAE8588016.1"/>
    </source>
</evidence>
<dbReference type="Gene3D" id="1.20.5.2950">
    <property type="match status" value="1"/>
</dbReference>
<evidence type="ECO:0000256" key="9">
    <source>
        <dbReference type="ARBA" id="ARBA00023065"/>
    </source>
</evidence>
<keyword evidence="11" id="KW-0175">Coiled coil</keyword>